<feature type="transmembrane region" description="Helical" evidence="1">
    <location>
        <begin position="20"/>
        <end position="40"/>
    </location>
</feature>
<dbReference type="AlphaFoldDB" id="A0A2S1YQ35"/>
<evidence type="ECO:0000256" key="1">
    <source>
        <dbReference type="SAM" id="Phobius"/>
    </source>
</evidence>
<name>A0A2S1YQ35_9FLAO</name>
<feature type="transmembrane region" description="Helical" evidence="1">
    <location>
        <begin position="46"/>
        <end position="67"/>
    </location>
</feature>
<evidence type="ECO:0000313" key="2">
    <source>
        <dbReference type="EMBL" id="AWK06166.1"/>
    </source>
</evidence>
<dbReference type="Proteomes" id="UP000245250">
    <property type="component" value="Chromosome"/>
</dbReference>
<proteinExistence type="predicted"/>
<keyword evidence="3" id="KW-1185">Reference proteome</keyword>
<evidence type="ECO:0000313" key="3">
    <source>
        <dbReference type="Proteomes" id="UP000245250"/>
    </source>
</evidence>
<accession>A0A2S1YQ35</accession>
<reference evidence="2 3" key="1">
    <citation type="submission" date="2018-05" db="EMBL/GenBank/DDBJ databases">
        <title>Genome sequencing of Flavobacterium sp. HYN0056.</title>
        <authorList>
            <person name="Yi H."/>
            <person name="Baek C."/>
        </authorList>
    </citation>
    <scope>NUCLEOTIDE SEQUENCE [LARGE SCALE GENOMIC DNA]</scope>
    <source>
        <strain evidence="2 3">HYN0056</strain>
    </source>
</reference>
<dbReference type="OrthoDB" id="710960at2"/>
<keyword evidence="1" id="KW-0472">Membrane</keyword>
<keyword evidence="1" id="KW-1133">Transmembrane helix</keyword>
<protein>
    <recommendedName>
        <fullName evidence="4">DUF304 domain-containing protein</fullName>
    </recommendedName>
</protein>
<sequence>MEELKKFEKDGNQYVMKRQYGFGLVVVGGMLAFTIGGIYYKNSAVIWIFGILTIICFMAIWSQRFVIDLDNNEFIIKNGLINKPVEIPLSDFVNFELVKIKHYLITTNVCLNLYYMKNNKEKCTGVAQSFSTRSIQDLINEIDEILKLNEHSRTI</sequence>
<evidence type="ECO:0008006" key="4">
    <source>
        <dbReference type="Google" id="ProtNLM"/>
    </source>
</evidence>
<organism evidence="2 3">
    <name type="scientific">Flavobacterium crocinum</name>
    <dbReference type="NCBI Taxonomy" id="2183896"/>
    <lineage>
        <taxon>Bacteria</taxon>
        <taxon>Pseudomonadati</taxon>
        <taxon>Bacteroidota</taxon>
        <taxon>Flavobacteriia</taxon>
        <taxon>Flavobacteriales</taxon>
        <taxon>Flavobacteriaceae</taxon>
        <taxon>Flavobacterium</taxon>
    </lineage>
</organism>
<dbReference type="RefSeq" id="WP_109193583.1">
    <property type="nucleotide sequence ID" value="NZ_CP029255.1"/>
</dbReference>
<dbReference type="EMBL" id="CP029255">
    <property type="protein sequence ID" value="AWK06166.1"/>
    <property type="molecule type" value="Genomic_DNA"/>
</dbReference>
<dbReference type="KEGG" id="fcr:HYN56_18815"/>
<gene>
    <name evidence="2" type="ORF">HYN56_18815</name>
</gene>
<keyword evidence="1" id="KW-0812">Transmembrane</keyword>